<keyword evidence="3 9" id="KW-0813">Transport</keyword>
<dbReference type="GO" id="GO:0015450">
    <property type="term" value="F:protein-transporting ATPase activity"/>
    <property type="evidence" value="ECO:0007669"/>
    <property type="project" value="UniProtKB-UniRule"/>
</dbReference>
<proteinExistence type="inferred from homology"/>
<gene>
    <name evidence="10" type="ORF">A2893_05655</name>
</gene>
<organism evidence="10 11">
    <name type="scientific">Candidatus Woesebacteria bacterium RIFCSPLOWO2_01_FULL_39_25</name>
    <dbReference type="NCBI Taxonomy" id="1802521"/>
    <lineage>
        <taxon>Bacteria</taxon>
        <taxon>Candidatus Woeseibacteriota</taxon>
    </lineage>
</organism>
<keyword evidence="6 9" id="KW-1133">Transmembrane helix</keyword>
<evidence type="ECO:0000256" key="1">
    <source>
        <dbReference type="ARBA" id="ARBA00004141"/>
    </source>
</evidence>
<comment type="similarity">
    <text evidence="2 9">Belongs to the SecG family.</text>
</comment>
<evidence type="ECO:0000313" key="10">
    <source>
        <dbReference type="EMBL" id="OGM65109.1"/>
    </source>
</evidence>
<dbReference type="AlphaFoldDB" id="A0A1F8BN81"/>
<evidence type="ECO:0000256" key="9">
    <source>
        <dbReference type="RuleBase" id="RU365087"/>
    </source>
</evidence>
<keyword evidence="4 9" id="KW-0812">Transmembrane</keyword>
<dbReference type="Pfam" id="PF03840">
    <property type="entry name" value="SecG"/>
    <property type="match status" value="1"/>
</dbReference>
<evidence type="ECO:0000313" key="11">
    <source>
        <dbReference type="Proteomes" id="UP000176725"/>
    </source>
</evidence>
<dbReference type="Proteomes" id="UP000176725">
    <property type="component" value="Unassembled WGS sequence"/>
</dbReference>
<dbReference type="STRING" id="1802521.A2893_05655"/>
<dbReference type="EMBL" id="MGHH01000007">
    <property type="protein sequence ID" value="OGM65109.1"/>
    <property type="molecule type" value="Genomic_DNA"/>
</dbReference>
<evidence type="ECO:0000256" key="3">
    <source>
        <dbReference type="ARBA" id="ARBA00022448"/>
    </source>
</evidence>
<dbReference type="GO" id="GO:0005886">
    <property type="term" value="C:plasma membrane"/>
    <property type="evidence" value="ECO:0007669"/>
    <property type="project" value="UniProtKB-SubCell"/>
</dbReference>
<protein>
    <recommendedName>
        <fullName evidence="9">Protein-export membrane protein SecG</fullName>
    </recommendedName>
</protein>
<evidence type="ECO:0000256" key="6">
    <source>
        <dbReference type="ARBA" id="ARBA00022989"/>
    </source>
</evidence>
<keyword evidence="8 9" id="KW-0472">Membrane</keyword>
<dbReference type="PRINTS" id="PR01651">
    <property type="entry name" value="SECGEXPORT"/>
</dbReference>
<evidence type="ECO:0000256" key="5">
    <source>
        <dbReference type="ARBA" id="ARBA00022927"/>
    </source>
</evidence>
<evidence type="ECO:0000256" key="7">
    <source>
        <dbReference type="ARBA" id="ARBA00023010"/>
    </source>
</evidence>
<dbReference type="GO" id="GO:0009306">
    <property type="term" value="P:protein secretion"/>
    <property type="evidence" value="ECO:0007669"/>
    <property type="project" value="UniProtKB-UniRule"/>
</dbReference>
<reference evidence="10 11" key="1">
    <citation type="journal article" date="2016" name="Nat. Commun.">
        <title>Thousands of microbial genomes shed light on interconnected biogeochemical processes in an aquifer system.</title>
        <authorList>
            <person name="Anantharaman K."/>
            <person name="Brown C.T."/>
            <person name="Hug L.A."/>
            <person name="Sharon I."/>
            <person name="Castelle C.J."/>
            <person name="Probst A.J."/>
            <person name="Thomas B.C."/>
            <person name="Singh A."/>
            <person name="Wilkins M.J."/>
            <person name="Karaoz U."/>
            <person name="Brodie E.L."/>
            <person name="Williams K.H."/>
            <person name="Hubbard S.S."/>
            <person name="Banfield J.F."/>
        </authorList>
    </citation>
    <scope>NUCLEOTIDE SEQUENCE [LARGE SCALE GENOMIC DNA]</scope>
</reference>
<comment type="caution">
    <text evidence="10">The sequence shown here is derived from an EMBL/GenBank/DDBJ whole genome shotgun (WGS) entry which is preliminary data.</text>
</comment>
<comment type="caution">
    <text evidence="9">Lacks conserved residue(s) required for the propagation of feature annotation.</text>
</comment>
<feature type="transmembrane region" description="Helical" evidence="9">
    <location>
        <begin position="50"/>
        <end position="70"/>
    </location>
</feature>
<comment type="subcellular location">
    <subcellularLocation>
        <location evidence="9">Cell membrane</location>
        <topology evidence="9">Multi-pass membrane protein</topology>
    </subcellularLocation>
    <subcellularLocation>
        <location evidence="1">Membrane</location>
        <topology evidence="1">Multi-pass membrane protein</topology>
    </subcellularLocation>
</comment>
<dbReference type="NCBIfam" id="TIGR00810">
    <property type="entry name" value="secG"/>
    <property type="match status" value="1"/>
</dbReference>
<evidence type="ECO:0000256" key="4">
    <source>
        <dbReference type="ARBA" id="ARBA00022692"/>
    </source>
</evidence>
<evidence type="ECO:0000256" key="2">
    <source>
        <dbReference type="ARBA" id="ARBA00008445"/>
    </source>
</evidence>
<keyword evidence="5 9" id="KW-0653">Protein transport</keyword>
<sequence>MQSALLLLQIIFSLSLTIMILVQTRGTGFGRAFGGGGSSASFTRRGLERVVFRTTFIVSGLFLIISILSLSI</sequence>
<keyword evidence="7 9" id="KW-0811">Translocation</keyword>
<evidence type="ECO:0000256" key="8">
    <source>
        <dbReference type="ARBA" id="ARBA00023136"/>
    </source>
</evidence>
<accession>A0A1F8BN81</accession>
<comment type="function">
    <text evidence="9">Involved in protein export. Participates in an early event of protein translocation.</text>
</comment>
<name>A0A1F8BN81_9BACT</name>
<dbReference type="InterPro" id="IPR004692">
    <property type="entry name" value="SecG"/>
</dbReference>
<keyword evidence="9" id="KW-1003">Cell membrane</keyword>